<evidence type="ECO:0000313" key="1">
    <source>
        <dbReference type="EMBL" id="UOE32838.1"/>
    </source>
</evidence>
<proteinExistence type="predicted"/>
<name>A0ABY4B109_9BACT</name>
<dbReference type="RefSeq" id="WP_243512100.1">
    <property type="nucleotide sequence ID" value="NZ_CP094534.1"/>
</dbReference>
<gene>
    <name evidence="1" type="ORF">MTP16_17090</name>
</gene>
<reference evidence="1 2" key="1">
    <citation type="submission" date="2022-03" db="EMBL/GenBank/DDBJ databases">
        <title>Hymenobactersp. isolated from the air.</title>
        <authorList>
            <person name="Won M."/>
            <person name="Kwon S.-W."/>
        </authorList>
    </citation>
    <scope>NUCLEOTIDE SEQUENCE [LARGE SCALE GENOMIC DNA]</scope>
    <source>
        <strain evidence="1 2">KACC 22596</strain>
    </source>
</reference>
<dbReference type="Proteomes" id="UP000831390">
    <property type="component" value="Chromosome"/>
</dbReference>
<sequence length="92" mass="10528">MITLQNKSFNKLQIFKTHLVEDADLSHASFTLVSEVGGRSMELICFVTEGKNYWIVEQDEPQDFSDLDLSNRLEIMENGQLIYSEGVTINEL</sequence>
<protein>
    <submittedName>
        <fullName evidence="1">Uncharacterized protein</fullName>
    </submittedName>
</protein>
<dbReference type="EMBL" id="CP094534">
    <property type="protein sequence ID" value="UOE32838.1"/>
    <property type="molecule type" value="Genomic_DNA"/>
</dbReference>
<organism evidence="1 2">
    <name type="scientific">Hymenobacter monticola</name>
    <dbReference type="NCBI Taxonomy" id="1705399"/>
    <lineage>
        <taxon>Bacteria</taxon>
        <taxon>Pseudomonadati</taxon>
        <taxon>Bacteroidota</taxon>
        <taxon>Cytophagia</taxon>
        <taxon>Cytophagales</taxon>
        <taxon>Hymenobacteraceae</taxon>
        <taxon>Hymenobacter</taxon>
    </lineage>
</organism>
<keyword evidence="2" id="KW-1185">Reference proteome</keyword>
<accession>A0ABY4B109</accession>
<evidence type="ECO:0000313" key="2">
    <source>
        <dbReference type="Proteomes" id="UP000831390"/>
    </source>
</evidence>